<evidence type="ECO:0000256" key="7">
    <source>
        <dbReference type="RuleBase" id="RU364145"/>
    </source>
</evidence>
<evidence type="ECO:0000256" key="4">
    <source>
        <dbReference type="ARBA" id="ARBA00023159"/>
    </source>
</evidence>
<dbReference type="EMBL" id="CP059272">
    <property type="protein sequence ID" value="QLQ81341.1"/>
    <property type="molecule type" value="Genomic_DNA"/>
</dbReference>
<protein>
    <recommendedName>
        <fullName evidence="7">Mediator of RNA polymerase II transcription subunit 9</fullName>
    </recommendedName>
    <alternativeName>
        <fullName evidence="7">Mediator complex subunit 9</fullName>
    </alternativeName>
</protein>
<dbReference type="GO" id="GO:0016592">
    <property type="term" value="C:mediator complex"/>
    <property type="evidence" value="ECO:0007669"/>
    <property type="project" value="InterPro"/>
</dbReference>
<dbReference type="Pfam" id="PF07544">
    <property type="entry name" value="Med9"/>
    <property type="match status" value="1"/>
</dbReference>
<dbReference type="InterPro" id="IPR011425">
    <property type="entry name" value="Med9"/>
</dbReference>
<keyword evidence="8" id="KW-0175">Coiled coil</keyword>
<dbReference type="GO" id="GO:0003712">
    <property type="term" value="F:transcription coregulator activity"/>
    <property type="evidence" value="ECO:0007669"/>
    <property type="project" value="InterPro"/>
</dbReference>
<comment type="subcellular location">
    <subcellularLocation>
        <location evidence="1 7">Nucleus</location>
    </subcellularLocation>
</comment>
<evidence type="ECO:0000256" key="1">
    <source>
        <dbReference type="ARBA" id="ARBA00004123"/>
    </source>
</evidence>
<proteinExistence type="inferred from homology"/>
<keyword evidence="3 7" id="KW-0805">Transcription regulation</keyword>
<dbReference type="OrthoDB" id="4069563at2759"/>
<comment type="subunit">
    <text evidence="7">Component of the Mediator complex.</text>
</comment>
<evidence type="ECO:0000256" key="3">
    <source>
        <dbReference type="ARBA" id="ARBA00023015"/>
    </source>
</evidence>
<evidence type="ECO:0000256" key="5">
    <source>
        <dbReference type="ARBA" id="ARBA00023163"/>
    </source>
</evidence>
<dbReference type="GO" id="GO:0006357">
    <property type="term" value="P:regulation of transcription by RNA polymerase II"/>
    <property type="evidence" value="ECO:0007669"/>
    <property type="project" value="InterPro"/>
</dbReference>
<feature type="coiled-coil region" evidence="8">
    <location>
        <begin position="121"/>
        <end position="148"/>
    </location>
</feature>
<keyword evidence="10" id="KW-1185">Reference proteome</keyword>
<dbReference type="AlphaFoldDB" id="A0A7H9HVE4"/>
<reference evidence="9 10" key="1">
    <citation type="submission" date="2020-06" db="EMBL/GenBank/DDBJ databases">
        <title>The yeast mating-type switching endonuclease HO is a domesticated member of an unorthodox homing genetic element family.</title>
        <authorList>
            <person name="Coughlan A.Y."/>
            <person name="Lombardi L."/>
            <person name="Braun-Galleani S."/>
            <person name="Martos A.R."/>
            <person name="Galeote V."/>
            <person name="Bigey F."/>
            <person name="Dequin S."/>
            <person name="Byrne K.P."/>
            <person name="Wolfe K.H."/>
        </authorList>
    </citation>
    <scope>NUCLEOTIDE SEQUENCE [LARGE SCALE GENOMIC DNA]</scope>
    <source>
        <strain evidence="9 10">CBS2947</strain>
    </source>
</reference>
<keyword evidence="5 7" id="KW-0804">Transcription</keyword>
<evidence type="ECO:0000256" key="2">
    <source>
        <dbReference type="ARBA" id="ARBA00008089"/>
    </source>
</evidence>
<comment type="function">
    <text evidence="7">Component of the Mediator complex, a coactivator involved in the regulated transcription of nearly all RNA polymerase II-dependent genes. Mediator functions as a bridge to convey information from gene-specific regulatory proteins to the basal RNA polymerase II transcription machinery. Mediator is recruited to promoters by direct interactions with regulatory proteins and serves as a scaffold for the assembly of a functional preinitiation complex with RNA polymerase II and the general transcription factors.</text>
</comment>
<organism evidence="9 10">
    <name type="scientific">Torulaspora globosa</name>
    <dbReference type="NCBI Taxonomy" id="48254"/>
    <lineage>
        <taxon>Eukaryota</taxon>
        <taxon>Fungi</taxon>
        <taxon>Dikarya</taxon>
        <taxon>Ascomycota</taxon>
        <taxon>Saccharomycotina</taxon>
        <taxon>Saccharomycetes</taxon>
        <taxon>Saccharomycetales</taxon>
        <taxon>Saccharomycetaceae</taxon>
        <taxon>Torulaspora</taxon>
    </lineage>
</organism>
<keyword evidence="6 7" id="KW-0539">Nucleus</keyword>
<evidence type="ECO:0000256" key="6">
    <source>
        <dbReference type="ARBA" id="ARBA00023242"/>
    </source>
</evidence>
<evidence type="ECO:0000313" key="10">
    <source>
        <dbReference type="Proteomes" id="UP000510647"/>
    </source>
</evidence>
<accession>A0A7H9HVE4</accession>
<evidence type="ECO:0000256" key="8">
    <source>
        <dbReference type="SAM" id="Coils"/>
    </source>
</evidence>
<dbReference type="Proteomes" id="UP000510647">
    <property type="component" value="Chromosome 6"/>
</dbReference>
<sequence>MSLQNSALREVQAILLPSMGVPVPDHVAETEGTQASTEIERKQGIQQPSSAVATTATAEFIPQIFYSLHQIRKEPNNFGNQLETSTAFIKHRLKSCKALIANDENCRNLLSKTPQEWHEYMQNREKELQMKRKILEDLKSKISTLQDEH</sequence>
<comment type="similarity">
    <text evidence="2 7">Belongs to the Mediator complex subunit 9 family.</text>
</comment>
<gene>
    <name evidence="7" type="primary">MED9</name>
    <name evidence="9" type="ORF">HG537_0F01020</name>
</gene>
<keyword evidence="4 7" id="KW-0010">Activator</keyword>
<evidence type="ECO:0000313" key="9">
    <source>
        <dbReference type="EMBL" id="QLQ81341.1"/>
    </source>
</evidence>
<name>A0A7H9HVE4_9SACH</name>